<comment type="caution">
    <text evidence="5">The sequence shown here is derived from an EMBL/GenBank/DDBJ whole genome shotgun (WGS) entry which is preliminary data.</text>
</comment>
<feature type="domain" description="Carbohydrate kinase PfkB" evidence="4">
    <location>
        <begin position="32"/>
        <end position="306"/>
    </location>
</feature>
<gene>
    <name evidence="5" type="ORF">CS006_05735</name>
</gene>
<evidence type="ECO:0000313" key="5">
    <source>
        <dbReference type="EMBL" id="PJM73527.1"/>
    </source>
</evidence>
<organism evidence="5 6">
    <name type="scientific">Bifidobacterium primatium</name>
    <dbReference type="NCBI Taxonomy" id="2045438"/>
    <lineage>
        <taxon>Bacteria</taxon>
        <taxon>Bacillati</taxon>
        <taxon>Actinomycetota</taxon>
        <taxon>Actinomycetes</taxon>
        <taxon>Bifidobacteriales</taxon>
        <taxon>Bifidobacteriaceae</taxon>
        <taxon>Bifidobacterium</taxon>
    </lineage>
</organism>
<proteinExistence type="inferred from homology"/>
<dbReference type="InterPro" id="IPR052700">
    <property type="entry name" value="Carb_kinase_PfkB-like"/>
</dbReference>
<dbReference type="PANTHER" id="PTHR43320">
    <property type="entry name" value="SUGAR KINASE"/>
    <property type="match status" value="1"/>
</dbReference>
<accession>A0A2M9H9Q6</accession>
<name>A0A2M9H9Q6_9BIFI</name>
<dbReference type="PANTHER" id="PTHR43320:SF2">
    <property type="entry name" value="2-DEHYDRO-3-DEOXYGLUCONOKINASE_2-DEHYDRO-3-DEOXYGALACTONOKINASE"/>
    <property type="match status" value="1"/>
</dbReference>
<sequence length="325" mass="36220">MTASTPEPRTPKYDLSTIGEGQIRFTVERGERLMFTRSVHMNPACSEANVAGLLSQLGRETLWTSSLPEGDLGDYILSEYRSVGVHMDTMVRRPGGRTALYFMEPGEYPMPANVIYDREWTTFRATGIEDYDWDEILDTKVIFLTGITAALTDTTAEVVRYAADEAVRRGVEVILDVNFRRKLWSGEKAREVLEPIAKEATVLFCSIADAEKVFGITGTPEEVTAELQNRFGCKYVVSTNHTEGPYLRGREGFYPYRTTPVNVVDRPGAGDSFVSATIHGYLSGNIREGVKWGQYASKVALTHKGDLTRVRPGELDIPLGTDIDR</sequence>
<dbReference type="InterPro" id="IPR029056">
    <property type="entry name" value="Ribokinase-like"/>
</dbReference>
<dbReference type="InterPro" id="IPR011611">
    <property type="entry name" value="PfkB_dom"/>
</dbReference>
<dbReference type="Proteomes" id="UP000229095">
    <property type="component" value="Unassembled WGS sequence"/>
</dbReference>
<dbReference type="OrthoDB" id="9808601at2"/>
<evidence type="ECO:0000256" key="1">
    <source>
        <dbReference type="ARBA" id="ARBA00010688"/>
    </source>
</evidence>
<dbReference type="GO" id="GO:0016301">
    <property type="term" value="F:kinase activity"/>
    <property type="evidence" value="ECO:0007669"/>
    <property type="project" value="UniProtKB-KW"/>
</dbReference>
<dbReference type="RefSeq" id="WP_100510811.1">
    <property type="nucleotide sequence ID" value="NZ_PEBI01000002.1"/>
</dbReference>
<dbReference type="Pfam" id="PF00294">
    <property type="entry name" value="PfkB"/>
    <property type="match status" value="1"/>
</dbReference>
<evidence type="ECO:0000313" key="6">
    <source>
        <dbReference type="Proteomes" id="UP000229095"/>
    </source>
</evidence>
<dbReference type="Gene3D" id="3.40.1190.20">
    <property type="match status" value="1"/>
</dbReference>
<keyword evidence="2" id="KW-0808">Transferase</keyword>
<evidence type="ECO:0000259" key="4">
    <source>
        <dbReference type="Pfam" id="PF00294"/>
    </source>
</evidence>
<reference evidence="5 6" key="1">
    <citation type="submission" date="2017-10" db="EMBL/GenBank/DDBJ databases">
        <title>Draft genome sequences of strains TRE 1, TRE 9, TRE H and TRI 7, isolated from tamarins, belonging to four potential novel Bifidobacterium species.</title>
        <authorList>
            <person name="Mattarelli P."/>
            <person name="Modesto M."/>
            <person name="Puglisi E."/>
            <person name="Morelli L."/>
            <person name="Spezio C."/>
            <person name="Bonetti A."/>
            <person name="Sandri C."/>
        </authorList>
    </citation>
    <scope>NUCLEOTIDE SEQUENCE [LARGE SCALE GENOMIC DNA]</scope>
    <source>
        <strain evidence="6">TRE1</strain>
    </source>
</reference>
<evidence type="ECO:0000256" key="2">
    <source>
        <dbReference type="ARBA" id="ARBA00022679"/>
    </source>
</evidence>
<evidence type="ECO:0000256" key="3">
    <source>
        <dbReference type="ARBA" id="ARBA00022777"/>
    </source>
</evidence>
<keyword evidence="6" id="KW-1185">Reference proteome</keyword>
<keyword evidence="3 5" id="KW-0418">Kinase</keyword>
<dbReference type="EMBL" id="PEBI01000002">
    <property type="protein sequence ID" value="PJM73527.1"/>
    <property type="molecule type" value="Genomic_DNA"/>
</dbReference>
<dbReference type="SUPFAM" id="SSF53613">
    <property type="entry name" value="Ribokinase-like"/>
    <property type="match status" value="1"/>
</dbReference>
<dbReference type="CDD" id="cd01166">
    <property type="entry name" value="KdgK"/>
    <property type="match status" value="1"/>
</dbReference>
<protein>
    <submittedName>
        <fullName evidence="5">2-keto-3-deoxygluconate kinase</fullName>
    </submittedName>
</protein>
<comment type="similarity">
    <text evidence="1">Belongs to the carbohydrate kinase PfkB family.</text>
</comment>
<dbReference type="AlphaFoldDB" id="A0A2M9H9Q6"/>